<dbReference type="SUPFAM" id="SSF51735">
    <property type="entry name" value="NAD(P)-binding Rossmann-fold domains"/>
    <property type="match status" value="2"/>
</dbReference>
<comment type="caution">
    <text evidence="12">The sequence shown here is derived from an EMBL/GenBank/DDBJ whole genome shotgun (WGS) entry which is preliminary data.</text>
</comment>
<dbReference type="InterPro" id="IPR020806">
    <property type="entry name" value="PKS_PP-bd"/>
</dbReference>
<dbReference type="Gene3D" id="3.40.50.720">
    <property type="entry name" value="NAD(P)-binding Rossmann-like Domain"/>
    <property type="match status" value="1"/>
</dbReference>
<dbReference type="GO" id="GO:0004315">
    <property type="term" value="F:3-oxoacyl-[acyl-carrier-protein] synthase activity"/>
    <property type="evidence" value="ECO:0007669"/>
    <property type="project" value="InterPro"/>
</dbReference>
<dbReference type="SMART" id="SM00827">
    <property type="entry name" value="PKS_AT"/>
    <property type="match status" value="1"/>
</dbReference>
<protein>
    <recommendedName>
        <fullName evidence="6">6-methylsalicylic acid synthase</fullName>
        <ecNumber evidence="6">2.3.1.165</ecNumber>
    </recommendedName>
</protein>
<feature type="domain" description="Carrier" evidence="9">
    <location>
        <begin position="1715"/>
        <end position="1789"/>
    </location>
</feature>
<dbReference type="InterPro" id="IPR001227">
    <property type="entry name" value="Ac_transferase_dom_sf"/>
</dbReference>
<keyword evidence="5" id="KW-0511">Multifunctional enzyme</keyword>
<keyword evidence="1" id="KW-0596">Phosphopantetheine</keyword>
<dbReference type="InterPro" id="IPR042104">
    <property type="entry name" value="PKS_dehydratase_sf"/>
</dbReference>
<dbReference type="InterPro" id="IPR050091">
    <property type="entry name" value="PKS_NRPS_Biosynth_Enz"/>
</dbReference>
<dbReference type="Gene3D" id="3.10.129.110">
    <property type="entry name" value="Polyketide synthase dehydratase"/>
    <property type="match status" value="1"/>
</dbReference>
<dbReference type="CDD" id="cd00833">
    <property type="entry name" value="PKS"/>
    <property type="match status" value="1"/>
</dbReference>
<dbReference type="PANTHER" id="PTHR43775">
    <property type="entry name" value="FATTY ACID SYNTHASE"/>
    <property type="match status" value="1"/>
</dbReference>
<dbReference type="EC" id="2.3.1.165" evidence="6"/>
<dbReference type="SUPFAM" id="SSF55048">
    <property type="entry name" value="Probable ACP-binding domain of malonyl-CoA ACP transacylase"/>
    <property type="match status" value="1"/>
</dbReference>
<dbReference type="Pfam" id="PF16197">
    <property type="entry name" value="KAsynt_C_assoc"/>
    <property type="match status" value="1"/>
</dbReference>
<dbReference type="Gene3D" id="1.10.1200.10">
    <property type="entry name" value="ACP-like"/>
    <property type="match status" value="1"/>
</dbReference>
<dbReference type="InterPro" id="IPR049552">
    <property type="entry name" value="PKS_DH_N"/>
</dbReference>
<dbReference type="PROSITE" id="PS00606">
    <property type="entry name" value="KS3_1"/>
    <property type="match status" value="1"/>
</dbReference>
<dbReference type="InterPro" id="IPR014030">
    <property type="entry name" value="Ketoacyl_synth_N"/>
</dbReference>
<feature type="compositionally biased region" description="Low complexity" evidence="8">
    <location>
        <begin position="1"/>
        <end position="23"/>
    </location>
</feature>
<evidence type="ECO:0000313" key="13">
    <source>
        <dbReference type="Proteomes" id="UP001251528"/>
    </source>
</evidence>
<reference evidence="12" key="1">
    <citation type="submission" date="2023-06" db="EMBL/GenBank/DDBJ databases">
        <title>Conoideocrella luteorostrata (Hypocreales: Clavicipitaceae), a potential biocontrol fungus for elongate hemlock scale in United States Christmas tree production areas.</title>
        <authorList>
            <person name="Barrett H."/>
            <person name="Lovett B."/>
            <person name="Macias A.M."/>
            <person name="Stajich J.E."/>
            <person name="Kasson M.T."/>
        </authorList>
    </citation>
    <scope>NUCLEOTIDE SEQUENCE</scope>
    <source>
        <strain evidence="12">ARSEF 14590</strain>
    </source>
</reference>
<dbReference type="PROSITE" id="PS52019">
    <property type="entry name" value="PKS_MFAS_DH"/>
    <property type="match status" value="1"/>
</dbReference>
<dbReference type="InterPro" id="IPR020841">
    <property type="entry name" value="PKS_Beta-ketoAc_synthase_dom"/>
</dbReference>
<dbReference type="InterPro" id="IPR016035">
    <property type="entry name" value="Acyl_Trfase/lysoPLipase"/>
</dbReference>
<dbReference type="SUPFAM" id="SSF47336">
    <property type="entry name" value="ACP-like"/>
    <property type="match status" value="1"/>
</dbReference>
<dbReference type="Pfam" id="PF00550">
    <property type="entry name" value="PP-binding"/>
    <property type="match status" value="1"/>
</dbReference>
<dbReference type="Pfam" id="PF00109">
    <property type="entry name" value="ketoacyl-synt"/>
    <property type="match status" value="1"/>
</dbReference>
<dbReference type="Pfam" id="PF08659">
    <property type="entry name" value="KR"/>
    <property type="match status" value="1"/>
</dbReference>
<keyword evidence="3" id="KW-0808">Transferase</keyword>
<evidence type="ECO:0000259" key="11">
    <source>
        <dbReference type="PROSITE" id="PS52019"/>
    </source>
</evidence>
<dbReference type="EMBL" id="JASWJB010000085">
    <property type="protein sequence ID" value="KAK2600013.1"/>
    <property type="molecule type" value="Genomic_DNA"/>
</dbReference>
<dbReference type="PROSITE" id="PS52004">
    <property type="entry name" value="KS3_2"/>
    <property type="match status" value="1"/>
</dbReference>
<evidence type="ECO:0000256" key="2">
    <source>
        <dbReference type="ARBA" id="ARBA00022553"/>
    </source>
</evidence>
<dbReference type="InterPro" id="IPR036736">
    <property type="entry name" value="ACP-like_sf"/>
</dbReference>
<sequence length="1789" mass="193641">MYSSSLNNTPPTSPGSPMSTTSNVDNTQYSSTDVAIIGMACRVAGGNDTPERLWQSLLGSQDASGEIPSWRWAPYQRGDPRTEEAIQRITPRGYFLQHLDKFDAQFFGISPKEAEQMDPQQRLSLEIAWEALENGGIAASSLSGSDTAVFWGVNSNDYFQLLLQDLASVEPWMGIGTAYCGVPNRISYHLNLTGPSAAVDAACASSLVAVHQGCQSIISGESKMAIVGGVNAICGPGLTSILDKAGVLSPEGRCRSFDDAADGYGRGEGAAAVVLKNIHDAVRDGDDVLAVIKGTAVASNGKTEGIMAPNATSQAQVARKALRMANLAGLDIGYVEAHATATPLGDPTEIEALSAVYGDGRSVDKPCFVGSIKANVGHLEAGAGVVGLIKAVLTIRAGILAPQPNLQNLTTKVNWEASGLKVVQETTKWPATNCARRAAISSYGYGGVVSSAVIEQFIQAEEPPPAEMECAVVEPAVLLLSGHQDKRIHRQAQLLRDWMQSSRFRHDLGAISSTLALRRHHHCYRSAMVVDSNEDAVQALESLSKGNTNEASRWTTWGRVFGPEINKDVIWVFSGHGAQWAGMGRDLLRKDVFVRAISPLDKIVRSEIGVSPIALLRDGDFHSTDHIQILTYVMQIGISAVLRSYGITPRAILGHSVGEIAASVVAGALTPEEGIKIVTRRAILYRQVMGQGGMILVCKPYAEVAKELRGRVDLTAAIDASPSSCVVAGSVQAIGEAVEDFKQRSIKTFRVKSDTPFHSPMLKDLMKPLLHSLDGALSPSAPDKGVMLYSTSLHDPRGQDIRDPEYWVNNMMNPVRLTPAVRAAIEDSYRVFIEISSHPLILPSINETLMDAKIDEYCTVPTMKRGESSSKTLLSSISQLHCHGVPVDWASCTPRRWAKGLPNTSWMHRSAWRDVETRPVRLEQTHDRNSHTLLGKRVCIAGCETVLYTTRLDSDTRPFPGSHPVHETEIVPAACLVNTFLKATAANALQHIVLRVPVAISTPRAVQVVLHRGQAKIMSQLIEETGQGGGDAGNSSWTTHTTVRGWTTDRNQQAGARTADIPAIKARIRTRLADDFSIAYLEKMGVSAMGFPWIVTEHHGNANEMLARVDTAPCVEEGPVCPWDSSSWAPMLDAATSVASTIFFREPRLRMPAQIEMVEMLTQNDPPRVGWLHVLEADDAPFTIHANIFNEAGEILLRLTSMRFSEIDGTASVSGSMESLVHQVAWPPAPPAEEPMPISRVVLVSGRPNPVRDEYASTIPEHLTVLGAVDADELAELHMMGTFGRETAFVYIPGEVVSLQDVAQAAREFTWELLQILKFTVQGRLSCKVFALTTNASEGADTTALAHAPLMGLSRVLASEHPEVFGGLIDSEVRHFPIVTMRYIQCADIVRIRDGMPRTACLRPLTRPSLLPSKMASRLLPRPGGTYVITGGLGVLGLAVAEFLVENGARRLILVSRRPLPPRKDWHRAGEALAAVIGKINDMEAQGASVHALALDISSPNAKRDLSDALGRLDIPAVRGVVHAAGVLDDELAMTTTLPALSRVMAPKITGALALHELFPPRSIDFMILFSSCGQLVGFTGQSSYASANAFLDSLAAHRHDRGDNTVAFQWTAWRGMGMGSSSDFIGSELENKGITDITRDEAFEAWRHVSKYDTDHGVVLRSLTFNQGDALPSAIIRDIAPRRSEACSSNHSNTSGSPGGDLPVVPETPRNKSTYLDQTIRHCLAHVLHMAADDIDSKAALSDIGVDSVMAVSLRRQLQQTLKVNVPPTLTWSRPTVSHLVEWFMDKL</sequence>
<dbReference type="SUPFAM" id="SSF52151">
    <property type="entry name" value="FabD/lysophospholipase-like"/>
    <property type="match status" value="1"/>
</dbReference>
<dbReference type="SMART" id="SM00823">
    <property type="entry name" value="PKS_PP"/>
    <property type="match status" value="1"/>
</dbReference>
<dbReference type="SMART" id="SM01294">
    <property type="entry name" value="PKS_PP_betabranch"/>
    <property type="match status" value="1"/>
</dbReference>
<dbReference type="GO" id="GO:0004312">
    <property type="term" value="F:fatty acid synthase activity"/>
    <property type="evidence" value="ECO:0007669"/>
    <property type="project" value="TreeGrafter"/>
</dbReference>
<feature type="region of interest" description="C-terminal hotdog fold" evidence="7">
    <location>
        <begin position="1069"/>
        <end position="1213"/>
    </location>
</feature>
<dbReference type="InterPro" id="IPR036291">
    <property type="entry name" value="NAD(P)-bd_dom_sf"/>
</dbReference>
<feature type="active site" description="Proton acceptor; for dehydratase activity" evidence="7">
    <location>
        <position position="963"/>
    </location>
</feature>
<dbReference type="GO" id="GO:0006633">
    <property type="term" value="P:fatty acid biosynthetic process"/>
    <property type="evidence" value="ECO:0007669"/>
    <property type="project" value="InterPro"/>
</dbReference>
<keyword evidence="13" id="KW-1185">Reference proteome</keyword>
<feature type="active site" description="Proton donor; for dehydratase activity" evidence="7">
    <location>
        <position position="1133"/>
    </location>
</feature>
<feature type="region of interest" description="Disordered" evidence="8">
    <location>
        <begin position="1686"/>
        <end position="1710"/>
    </location>
</feature>
<organism evidence="12 13">
    <name type="scientific">Conoideocrella luteorostrata</name>
    <dbReference type="NCBI Taxonomy" id="1105319"/>
    <lineage>
        <taxon>Eukaryota</taxon>
        <taxon>Fungi</taxon>
        <taxon>Dikarya</taxon>
        <taxon>Ascomycota</taxon>
        <taxon>Pezizomycotina</taxon>
        <taxon>Sordariomycetes</taxon>
        <taxon>Hypocreomycetidae</taxon>
        <taxon>Hypocreales</taxon>
        <taxon>Clavicipitaceae</taxon>
        <taxon>Conoideocrella</taxon>
    </lineage>
</organism>
<gene>
    <name evidence="12" type="ORF">QQS21_005247</name>
</gene>
<evidence type="ECO:0000313" key="12">
    <source>
        <dbReference type="EMBL" id="KAK2600013.1"/>
    </source>
</evidence>
<evidence type="ECO:0000259" key="10">
    <source>
        <dbReference type="PROSITE" id="PS52004"/>
    </source>
</evidence>
<dbReference type="InterPro" id="IPR032821">
    <property type="entry name" value="PKS_assoc"/>
</dbReference>
<dbReference type="SMART" id="SM00822">
    <property type="entry name" value="PKS_KR"/>
    <property type="match status" value="1"/>
</dbReference>
<dbReference type="InterPro" id="IPR057326">
    <property type="entry name" value="KR_dom"/>
</dbReference>
<dbReference type="InterPro" id="IPR018201">
    <property type="entry name" value="Ketoacyl_synth_AS"/>
</dbReference>
<name>A0AAJ0FTZ3_9HYPO</name>
<feature type="region of interest" description="N-terminal hotdog fold" evidence="7">
    <location>
        <begin position="931"/>
        <end position="1052"/>
    </location>
</feature>
<dbReference type="GO" id="GO:0016491">
    <property type="term" value="F:oxidoreductase activity"/>
    <property type="evidence" value="ECO:0007669"/>
    <property type="project" value="UniProtKB-KW"/>
</dbReference>
<dbReference type="Gene3D" id="3.40.47.10">
    <property type="match status" value="1"/>
</dbReference>
<evidence type="ECO:0000256" key="6">
    <source>
        <dbReference type="ARBA" id="ARBA00038879"/>
    </source>
</evidence>
<dbReference type="CDD" id="cd05274">
    <property type="entry name" value="KR_FAS_SDR_x"/>
    <property type="match status" value="1"/>
</dbReference>
<evidence type="ECO:0000256" key="3">
    <source>
        <dbReference type="ARBA" id="ARBA00022679"/>
    </source>
</evidence>
<evidence type="ECO:0000256" key="1">
    <source>
        <dbReference type="ARBA" id="ARBA00022450"/>
    </source>
</evidence>
<keyword evidence="4" id="KW-0560">Oxidoreductase</keyword>
<dbReference type="GO" id="GO:0044550">
    <property type="term" value="P:secondary metabolite biosynthetic process"/>
    <property type="evidence" value="ECO:0007669"/>
    <property type="project" value="TreeGrafter"/>
</dbReference>
<dbReference type="InterPro" id="IPR014043">
    <property type="entry name" value="Acyl_transferase_dom"/>
</dbReference>
<evidence type="ECO:0000259" key="9">
    <source>
        <dbReference type="PROSITE" id="PS50075"/>
    </source>
</evidence>
<proteinExistence type="predicted"/>
<feature type="domain" description="PKS/mFAS DH" evidence="11">
    <location>
        <begin position="931"/>
        <end position="1213"/>
    </location>
</feature>
<dbReference type="InterPro" id="IPR049900">
    <property type="entry name" value="PKS_mFAS_DH"/>
</dbReference>
<evidence type="ECO:0000256" key="4">
    <source>
        <dbReference type="ARBA" id="ARBA00023002"/>
    </source>
</evidence>
<feature type="region of interest" description="Disordered" evidence="8">
    <location>
        <begin position="1"/>
        <end position="26"/>
    </location>
</feature>
<keyword evidence="2" id="KW-0597">Phosphoprotein</keyword>
<dbReference type="SUPFAM" id="SSF53901">
    <property type="entry name" value="Thiolase-like"/>
    <property type="match status" value="1"/>
</dbReference>
<dbReference type="PANTHER" id="PTHR43775:SF22">
    <property type="entry name" value="SYNTHASE, PUTATIVE (JCVI)-RELATED"/>
    <property type="match status" value="1"/>
</dbReference>
<dbReference type="Pfam" id="PF21089">
    <property type="entry name" value="PKS_DH_N"/>
    <property type="match status" value="1"/>
</dbReference>
<dbReference type="Gene3D" id="3.30.70.250">
    <property type="entry name" value="Malonyl-CoA ACP transacylase, ACP-binding"/>
    <property type="match status" value="1"/>
</dbReference>
<dbReference type="InterPro" id="IPR016036">
    <property type="entry name" value="Malonyl_transacylase_ACP-bd"/>
</dbReference>
<dbReference type="InterPro" id="IPR009081">
    <property type="entry name" value="PP-bd_ACP"/>
</dbReference>
<dbReference type="GO" id="GO:0031177">
    <property type="term" value="F:phosphopantetheine binding"/>
    <property type="evidence" value="ECO:0007669"/>
    <property type="project" value="InterPro"/>
</dbReference>
<feature type="domain" description="Ketosynthase family 3 (KS3)" evidence="10">
    <location>
        <begin position="31"/>
        <end position="456"/>
    </location>
</feature>
<dbReference type="InterPro" id="IPR016039">
    <property type="entry name" value="Thiolase-like"/>
</dbReference>
<dbReference type="InterPro" id="IPR013968">
    <property type="entry name" value="PKS_KR"/>
</dbReference>
<dbReference type="Pfam" id="PF00698">
    <property type="entry name" value="Acyl_transf_1"/>
    <property type="match status" value="1"/>
</dbReference>
<feature type="compositionally biased region" description="Polar residues" evidence="8">
    <location>
        <begin position="1687"/>
        <end position="1697"/>
    </location>
</feature>
<accession>A0AAJ0FTZ3</accession>
<dbReference type="SMART" id="SM00825">
    <property type="entry name" value="PKS_KS"/>
    <property type="match status" value="1"/>
</dbReference>
<dbReference type="GO" id="GO:0050641">
    <property type="term" value="F:6-methylsalicylic acid synthase activity"/>
    <property type="evidence" value="ECO:0007669"/>
    <property type="project" value="UniProtKB-EC"/>
</dbReference>
<dbReference type="Gene3D" id="3.40.366.10">
    <property type="entry name" value="Malonyl-Coenzyme A Acyl Carrier Protein, domain 2"/>
    <property type="match status" value="1"/>
</dbReference>
<dbReference type="Pfam" id="PF02801">
    <property type="entry name" value="Ketoacyl-synt_C"/>
    <property type="match status" value="1"/>
</dbReference>
<dbReference type="Proteomes" id="UP001251528">
    <property type="component" value="Unassembled WGS sequence"/>
</dbReference>
<evidence type="ECO:0000256" key="5">
    <source>
        <dbReference type="ARBA" id="ARBA00023268"/>
    </source>
</evidence>
<dbReference type="PROSITE" id="PS50075">
    <property type="entry name" value="CARRIER"/>
    <property type="match status" value="1"/>
</dbReference>
<evidence type="ECO:0000256" key="8">
    <source>
        <dbReference type="SAM" id="MobiDB-lite"/>
    </source>
</evidence>
<dbReference type="InterPro" id="IPR014031">
    <property type="entry name" value="Ketoacyl_synth_C"/>
</dbReference>
<evidence type="ECO:0000256" key="7">
    <source>
        <dbReference type="PROSITE-ProRule" id="PRU01363"/>
    </source>
</evidence>